<proteinExistence type="predicted"/>
<dbReference type="KEGG" id="ccro:CMC5_020040"/>
<evidence type="ECO:0000313" key="2">
    <source>
        <dbReference type="EMBL" id="AKT37861.1"/>
    </source>
</evidence>
<dbReference type="EMBL" id="CP012159">
    <property type="protein sequence ID" value="AKT37861.1"/>
    <property type="molecule type" value="Genomic_DNA"/>
</dbReference>
<evidence type="ECO:0000313" key="3">
    <source>
        <dbReference type="Proteomes" id="UP000067626"/>
    </source>
</evidence>
<feature type="compositionally biased region" description="Basic residues" evidence="1">
    <location>
        <begin position="13"/>
        <end position="22"/>
    </location>
</feature>
<dbReference type="STRING" id="52.CMC5_020040"/>
<dbReference type="Proteomes" id="UP000067626">
    <property type="component" value="Chromosome"/>
</dbReference>
<feature type="region of interest" description="Disordered" evidence="1">
    <location>
        <begin position="1"/>
        <end position="95"/>
    </location>
</feature>
<dbReference type="AlphaFoldDB" id="A0A0K1EAF2"/>
<sequence>MAHVQRPAGPRRPPLRRRRQRSRPQLPAGHAPDATPRREPHRRRRQPPRRRCHGWQSARRRRRPRCGRRPRVHRVPPLQDPRRARASRRSSGARGCVRASAQRRAWWVGRFAQPCCRRLRRSAQHCCWRMGAFAKPRSGWMGTASQFRSRWVGLTAEPCSWRMGLASSSGLRRWRRRLRRRTHGLTCAHRPRWRRGPIRIPERSFHLGSPSSRRVDASPLPASWTTTH</sequence>
<name>A0A0K1EAF2_CHOCO</name>
<feature type="compositionally biased region" description="Basic residues" evidence="1">
    <location>
        <begin position="39"/>
        <end position="74"/>
    </location>
</feature>
<reference evidence="2 3" key="1">
    <citation type="submission" date="2015-07" db="EMBL/GenBank/DDBJ databases">
        <title>Genome analysis of myxobacterium Chondromyces crocatus Cm c5 reveals a high potential for natural compound synthesis and the genetic basis for the loss of fruiting body formation.</title>
        <authorList>
            <person name="Zaburannyi N."/>
            <person name="Bunk B."/>
            <person name="Maier J."/>
            <person name="Overmann J."/>
            <person name="Mueller R."/>
        </authorList>
    </citation>
    <scope>NUCLEOTIDE SEQUENCE [LARGE SCALE GENOMIC DNA]</scope>
    <source>
        <strain evidence="2 3">Cm c5</strain>
    </source>
</reference>
<feature type="region of interest" description="Disordered" evidence="1">
    <location>
        <begin position="204"/>
        <end position="228"/>
    </location>
</feature>
<accession>A0A0K1EAF2</accession>
<organism evidence="2 3">
    <name type="scientific">Chondromyces crocatus</name>
    <dbReference type="NCBI Taxonomy" id="52"/>
    <lineage>
        <taxon>Bacteria</taxon>
        <taxon>Pseudomonadati</taxon>
        <taxon>Myxococcota</taxon>
        <taxon>Polyangia</taxon>
        <taxon>Polyangiales</taxon>
        <taxon>Polyangiaceae</taxon>
        <taxon>Chondromyces</taxon>
    </lineage>
</organism>
<gene>
    <name evidence="2" type="ORF">CMC5_020040</name>
</gene>
<protein>
    <submittedName>
        <fullName evidence="2">Uncharacterized protein</fullName>
    </submittedName>
</protein>
<evidence type="ECO:0000256" key="1">
    <source>
        <dbReference type="SAM" id="MobiDB-lite"/>
    </source>
</evidence>
<keyword evidence="3" id="KW-1185">Reference proteome</keyword>